<gene>
    <name evidence="1" type="ORF">P691DRAFT_781973</name>
</gene>
<organism evidence="1 2">
    <name type="scientific">Macrolepiota fuliginosa MF-IS2</name>
    <dbReference type="NCBI Taxonomy" id="1400762"/>
    <lineage>
        <taxon>Eukaryota</taxon>
        <taxon>Fungi</taxon>
        <taxon>Dikarya</taxon>
        <taxon>Basidiomycota</taxon>
        <taxon>Agaricomycotina</taxon>
        <taxon>Agaricomycetes</taxon>
        <taxon>Agaricomycetidae</taxon>
        <taxon>Agaricales</taxon>
        <taxon>Agaricineae</taxon>
        <taxon>Agaricaceae</taxon>
        <taxon>Macrolepiota</taxon>
    </lineage>
</organism>
<evidence type="ECO:0000313" key="1">
    <source>
        <dbReference type="EMBL" id="KAF9440569.1"/>
    </source>
</evidence>
<sequence>MTGEFWTVVGVGPKVAADRMWRKNWGGKGVCRDEEPIGGRMFSAMGIIAYTPSTLPFYIPNGWCWKGPPTENLFAWLGSSPHHHTAQRIPGILDSPGFSRQSRTFAWGCGVGLRWAWINTVGFSTMPKYAPTPLCSARSSIHNILPAPTLGFVQAPICSACYICWRRSRRRLLGCCEGSFKTKREMSLGPIDSWEPDDEHVHNINHPLDSTIESKSLEAPLIPRHPSLIP</sequence>
<accession>A0A9P5WWZ6</accession>
<dbReference type="AlphaFoldDB" id="A0A9P5WWZ6"/>
<keyword evidence="2" id="KW-1185">Reference proteome</keyword>
<dbReference type="EMBL" id="MU152427">
    <property type="protein sequence ID" value="KAF9440569.1"/>
    <property type="molecule type" value="Genomic_DNA"/>
</dbReference>
<dbReference type="Proteomes" id="UP000807342">
    <property type="component" value="Unassembled WGS sequence"/>
</dbReference>
<name>A0A9P5WWZ6_9AGAR</name>
<protein>
    <submittedName>
        <fullName evidence="1">Uncharacterized protein</fullName>
    </submittedName>
</protein>
<comment type="caution">
    <text evidence="1">The sequence shown here is derived from an EMBL/GenBank/DDBJ whole genome shotgun (WGS) entry which is preliminary data.</text>
</comment>
<proteinExistence type="predicted"/>
<evidence type="ECO:0000313" key="2">
    <source>
        <dbReference type="Proteomes" id="UP000807342"/>
    </source>
</evidence>
<reference evidence="1" key="1">
    <citation type="submission" date="2020-11" db="EMBL/GenBank/DDBJ databases">
        <authorList>
            <consortium name="DOE Joint Genome Institute"/>
            <person name="Ahrendt S."/>
            <person name="Riley R."/>
            <person name="Andreopoulos W."/>
            <person name="Labutti K."/>
            <person name="Pangilinan J."/>
            <person name="Ruiz-Duenas F.J."/>
            <person name="Barrasa J.M."/>
            <person name="Sanchez-Garcia M."/>
            <person name="Camarero S."/>
            <person name="Miyauchi S."/>
            <person name="Serrano A."/>
            <person name="Linde D."/>
            <person name="Babiker R."/>
            <person name="Drula E."/>
            <person name="Ayuso-Fernandez I."/>
            <person name="Pacheco R."/>
            <person name="Padilla G."/>
            <person name="Ferreira P."/>
            <person name="Barriuso J."/>
            <person name="Kellner H."/>
            <person name="Castanera R."/>
            <person name="Alfaro M."/>
            <person name="Ramirez L."/>
            <person name="Pisabarro A.G."/>
            <person name="Kuo A."/>
            <person name="Tritt A."/>
            <person name="Lipzen A."/>
            <person name="He G."/>
            <person name="Yan M."/>
            <person name="Ng V."/>
            <person name="Cullen D."/>
            <person name="Martin F."/>
            <person name="Rosso M.-N."/>
            <person name="Henrissat B."/>
            <person name="Hibbett D."/>
            <person name="Martinez A.T."/>
            <person name="Grigoriev I.V."/>
        </authorList>
    </citation>
    <scope>NUCLEOTIDE SEQUENCE</scope>
    <source>
        <strain evidence="1">MF-IS2</strain>
    </source>
</reference>